<accession>A0A9X9NY67</accession>
<feature type="region of interest" description="Disordered" evidence="1">
    <location>
        <begin position="215"/>
        <end position="258"/>
    </location>
</feature>
<protein>
    <submittedName>
        <fullName evidence="2">Virion structural protein</fullName>
    </submittedName>
</protein>
<feature type="compositionally biased region" description="Polar residues" evidence="1">
    <location>
        <begin position="232"/>
        <end position="248"/>
    </location>
</feature>
<gene>
    <name evidence="2" type="ORF">IVIADoCa5_10</name>
</gene>
<organism evidence="2 3">
    <name type="scientific">Xanthomonas phage vB_Xar_IVIA-DoCa5</name>
    <dbReference type="NCBI Taxonomy" id="2975532"/>
    <lineage>
        <taxon>Viruses</taxon>
        <taxon>Duplodnaviria</taxon>
        <taxon>Heunggongvirae</taxon>
        <taxon>Uroviricota</taxon>
        <taxon>Caudoviricetes</taxon>
        <taxon>Mesyanzhinovviridae</taxon>
        <taxon>Bradleyvirinae</taxon>
        <taxon>Docaquintavirus</taxon>
        <taxon>Docaquintavirus doca5</taxon>
    </lineage>
</organism>
<dbReference type="EMBL" id="ON932079">
    <property type="protein sequence ID" value="UYA98680.1"/>
    <property type="molecule type" value="Genomic_DNA"/>
</dbReference>
<keyword evidence="3" id="KW-1185">Reference proteome</keyword>
<dbReference type="Proteomes" id="UP001164549">
    <property type="component" value="Segment"/>
</dbReference>
<evidence type="ECO:0000313" key="2">
    <source>
        <dbReference type="EMBL" id="UYA98680.1"/>
    </source>
</evidence>
<evidence type="ECO:0000256" key="1">
    <source>
        <dbReference type="SAM" id="MobiDB-lite"/>
    </source>
</evidence>
<reference evidence="2" key="1">
    <citation type="submission" date="2022-07" db="EMBL/GenBank/DDBJ databases">
        <title>Comparative analysis of new lytic phages for the biological control of phytopathogenic Xanthomonas spp.</title>
        <authorList>
            <person name="Domingo-Calap M.L."/>
            <person name="Bernabeu-Gimeno M."/>
            <person name="Aure C.M."/>
            <person name="Marco-Noales E."/>
            <person name="Domingo-Calap P."/>
        </authorList>
    </citation>
    <scope>NUCLEOTIDE SEQUENCE</scope>
</reference>
<sequence>MEFEFLKNPTVESIDKVPEQFRGLYAEGEGGFVLNESFKGTAGAIDGLNKSLKAARRDADEAKKNRPDLSGFAAVGQLLGLEEEDATNPETLRAAVEKTISESKDGKVNWDKMKKDLEKGFQAQLQGKDGELQSMSKTLQKYLVTTAAVQAIAAQKGVPDLLLPHIQARTKVVKDGEDYVVRVVDESGDPRGNASGGFMTVEDLVKELKAHATFGRAFESETPSGSGVKPGTGQQKPNGQRQELTPTQKIAAGLAKRG</sequence>
<proteinExistence type="predicted"/>
<name>A0A9X9NY67_9CAUD</name>
<evidence type="ECO:0000313" key="3">
    <source>
        <dbReference type="Proteomes" id="UP001164549"/>
    </source>
</evidence>